<protein>
    <submittedName>
        <fullName evidence="3">Uncharacterized protein LOC108669921</fullName>
    </submittedName>
</protein>
<proteinExistence type="predicted"/>
<feature type="compositionally biased region" description="Basic and acidic residues" evidence="1">
    <location>
        <begin position="215"/>
        <end position="225"/>
    </location>
</feature>
<dbReference type="RefSeq" id="XP_018012851.1">
    <property type="nucleotide sequence ID" value="XM_018157362.1"/>
</dbReference>
<evidence type="ECO:0000313" key="3">
    <source>
        <dbReference type="RefSeq" id="XP_018012851.1"/>
    </source>
</evidence>
<name>A0A8B7NHJ5_HYAAZ</name>
<dbReference type="AlphaFoldDB" id="A0A8B7NHJ5"/>
<organism evidence="2 3">
    <name type="scientific">Hyalella azteca</name>
    <name type="common">Amphipod</name>
    <dbReference type="NCBI Taxonomy" id="294128"/>
    <lineage>
        <taxon>Eukaryota</taxon>
        <taxon>Metazoa</taxon>
        <taxon>Ecdysozoa</taxon>
        <taxon>Arthropoda</taxon>
        <taxon>Crustacea</taxon>
        <taxon>Multicrustacea</taxon>
        <taxon>Malacostraca</taxon>
        <taxon>Eumalacostraca</taxon>
        <taxon>Peracarida</taxon>
        <taxon>Amphipoda</taxon>
        <taxon>Senticaudata</taxon>
        <taxon>Talitrida</taxon>
        <taxon>Talitroidea</taxon>
        <taxon>Hyalellidae</taxon>
        <taxon>Hyalella</taxon>
    </lineage>
</organism>
<gene>
    <name evidence="3" type="primary">LOC108669921</name>
</gene>
<sequence length="413" mass="45240">MGGGQKRPSDESVDENSSKKFNSGSGMATIEKTIKTCLPTLEDETVEKLMTRLREVGATSVRDLEFTAVEDIADIVKPIQARKLMKFWADYKEEEEEEDDTSEEISEIPVENPTHQILDMDLDETPATGDHNSAPMLSGNASYSNASTNSFMPNQLIPSMSSSTSTSQQPMFAQKDIYLCSKNTHGNYDQNNAGGNYDQNRPGYSDQNRPGNPSEDNRNNSKNKCDAPFPELDISVVNHIIQNGNPPAVGDTFTHDCRGQPVRRFVGVRMSCRDPQGRRSDLPAAGAVVVIPRSWVKSVRDGDVSLVWPVPDVQHNHVSGGSWHRRSASLLYTADSFEEVARNTFVHKPSSDMTANKSAPSKSAAEKAASTAAVAQLQGEVCKMQSLLTELVTIKKQISDMGACQHPCDEVAE</sequence>
<dbReference type="GeneID" id="108669921"/>
<feature type="region of interest" description="Disordered" evidence="1">
    <location>
        <begin position="189"/>
        <end position="227"/>
    </location>
</feature>
<accession>A0A8B7NHJ5</accession>
<dbReference type="OrthoDB" id="8838209at2759"/>
<feature type="compositionally biased region" description="Polar residues" evidence="1">
    <location>
        <begin position="189"/>
        <end position="199"/>
    </location>
</feature>
<evidence type="ECO:0000313" key="2">
    <source>
        <dbReference type="Proteomes" id="UP000694843"/>
    </source>
</evidence>
<feature type="non-terminal residue" evidence="3">
    <location>
        <position position="413"/>
    </location>
</feature>
<dbReference type="KEGG" id="hazt:108669921"/>
<reference evidence="3" key="1">
    <citation type="submission" date="2025-08" db="UniProtKB">
        <authorList>
            <consortium name="RefSeq"/>
        </authorList>
    </citation>
    <scope>IDENTIFICATION</scope>
</reference>
<dbReference type="Proteomes" id="UP000694843">
    <property type="component" value="Unplaced"/>
</dbReference>
<feature type="region of interest" description="Disordered" evidence="1">
    <location>
        <begin position="1"/>
        <end position="26"/>
    </location>
</feature>
<evidence type="ECO:0000256" key="1">
    <source>
        <dbReference type="SAM" id="MobiDB-lite"/>
    </source>
</evidence>
<keyword evidence="2" id="KW-1185">Reference proteome</keyword>